<proteinExistence type="predicted"/>
<keyword evidence="3" id="KW-1185">Reference proteome</keyword>
<dbReference type="AlphaFoldDB" id="A0A8S1XTP3"/>
<dbReference type="EMBL" id="CAJJDP010000135">
    <property type="protein sequence ID" value="CAD8204906.1"/>
    <property type="molecule type" value="Genomic_DNA"/>
</dbReference>
<keyword evidence="1" id="KW-0732">Signal</keyword>
<feature type="signal peptide" evidence="1">
    <location>
        <begin position="1"/>
        <end position="20"/>
    </location>
</feature>
<accession>A0A8S1XTP3</accession>
<protein>
    <recommendedName>
        <fullName evidence="4">Membrane-associated protein</fullName>
    </recommendedName>
</protein>
<comment type="caution">
    <text evidence="2">The sequence shown here is derived from an EMBL/GenBank/DDBJ whole genome shotgun (WGS) entry which is preliminary data.</text>
</comment>
<feature type="chain" id="PRO_5035903014" description="Membrane-associated protein" evidence="1">
    <location>
        <begin position="21"/>
        <end position="379"/>
    </location>
</feature>
<gene>
    <name evidence="2" type="ORF">POCTA_138.1.T1340034</name>
</gene>
<reference evidence="2" key="1">
    <citation type="submission" date="2021-01" db="EMBL/GenBank/DDBJ databases">
        <authorList>
            <consortium name="Genoscope - CEA"/>
            <person name="William W."/>
        </authorList>
    </citation>
    <scope>NUCLEOTIDE SEQUENCE</scope>
</reference>
<evidence type="ECO:0000313" key="3">
    <source>
        <dbReference type="Proteomes" id="UP000683925"/>
    </source>
</evidence>
<dbReference type="OMA" id="TTRRCDI"/>
<sequence>MMMSPQGLAILCLLIGLSVSIIITTPCASVALADCNASGYCTLSADSLSCQSVPCYKINEVGACRDATAIAYDATLCSGLSELDLRYDNVCGPLGQLDYAYVRLPIQKTGSATYSTTGMTVAQIMAETVAATRNNLLTQLFSLNLYAASNTQLNSILSLYIAYKDDMTGVTGFAMSHPYYMEKAIYAALQNFRDDADATKDQTTTLTNIWTLSETLLLRLRTFRKFYSTSYFFVNFAHTQFSRTYLSIKAQYSTFSLKWKQYSSNGYVQLITFAPKQFSGFSAALSDAIMFNIIDTTGTAYVLTYTLTWLITDNTKITCAAETTSFLHVMDRNTLVESTPAVDIHTYCSVSGTTRRCDIPSTVIDAQTPAGKAFYIACS</sequence>
<evidence type="ECO:0000313" key="2">
    <source>
        <dbReference type="EMBL" id="CAD8204906.1"/>
    </source>
</evidence>
<name>A0A8S1XTP3_PAROT</name>
<evidence type="ECO:0008006" key="4">
    <source>
        <dbReference type="Google" id="ProtNLM"/>
    </source>
</evidence>
<dbReference type="Proteomes" id="UP000683925">
    <property type="component" value="Unassembled WGS sequence"/>
</dbReference>
<dbReference type="OrthoDB" id="299419at2759"/>
<evidence type="ECO:0000256" key="1">
    <source>
        <dbReference type="SAM" id="SignalP"/>
    </source>
</evidence>
<organism evidence="2 3">
    <name type="scientific">Paramecium octaurelia</name>
    <dbReference type="NCBI Taxonomy" id="43137"/>
    <lineage>
        <taxon>Eukaryota</taxon>
        <taxon>Sar</taxon>
        <taxon>Alveolata</taxon>
        <taxon>Ciliophora</taxon>
        <taxon>Intramacronucleata</taxon>
        <taxon>Oligohymenophorea</taxon>
        <taxon>Peniculida</taxon>
        <taxon>Parameciidae</taxon>
        <taxon>Paramecium</taxon>
    </lineage>
</organism>